<feature type="region of interest" description="Disordered" evidence="2">
    <location>
        <begin position="415"/>
        <end position="484"/>
    </location>
</feature>
<dbReference type="OrthoDB" id="775356at2759"/>
<name>A0A316ZF29_9BASI</name>
<evidence type="ECO:0000313" key="5">
    <source>
        <dbReference type="EMBL" id="PWO00351.1"/>
    </source>
</evidence>
<dbReference type="InterPro" id="IPR035892">
    <property type="entry name" value="C2_domain_sf"/>
</dbReference>
<accession>A0A316ZF29</accession>
<feature type="domain" description="Ras-GAP" evidence="4">
    <location>
        <begin position="642"/>
        <end position="880"/>
    </location>
</feature>
<dbReference type="EMBL" id="KZ819285">
    <property type="protein sequence ID" value="PWO00351.1"/>
    <property type="molecule type" value="Genomic_DNA"/>
</dbReference>
<dbReference type="Pfam" id="PF00168">
    <property type="entry name" value="C2"/>
    <property type="match status" value="1"/>
</dbReference>
<evidence type="ECO:0000259" key="3">
    <source>
        <dbReference type="PROSITE" id="PS50004"/>
    </source>
</evidence>
<dbReference type="PANTHER" id="PTHR10194:SF60">
    <property type="entry name" value="RAS GTPASE-ACTIVATING PROTEIN RASKOL"/>
    <property type="match status" value="1"/>
</dbReference>
<sequence>MSAPPTRVVPSLFLPIASSSSSQAGGASSSSTARSSTMPSPIARTAGAASPTPAPTHGAEATLAVHIWCVPAASGSSALSRAPLLREVPQVRRKLTKRDSRAPPGSSGGLQPHHLHHQQIDEADAGWSTADREGAGKSGLGFAGIKGATGWLREKPSRTKLAMPSAEASGGKAGWKRATILFRDDGILSIFGEDRALLHSIHAPSLQTSDVRRVDDSLFTKPHVLGIFSLPSVFSTSGARTPAAATRIAHASSSNEALNASEKAARAEPIYLCFPSRAKLLRWRSLLRTFAEPELYGPSGSSTPTHRRYRQLDMTVFEARFPNTSRAPLPLPDYGRSHASSGKAKGLARRLRRREDEEAEDVVAFGDEPGHLNDLPPGAEVFGSPTAASISSPALAAEKQMSSLARFSASLRRSTSIDSFGPSENGRAGGSISPIAAGPGSDSEEEMSGPISGLTGAARTAATAAMPAGMPPSRSQRSLGETAGPSTAPTFTACYCLVLLDGAVVARTKVRASGTGSIVWVEKFCMAEVPSLSSLQVDVICSQRTGKYSLLGSVDIPIETMRRGEDVEGWFPIWAQRRVDDAAAANARSDLSYGREMIGELKMVIRVREETILARTKYQGVEKALNAPNCVSLVRALSKELEEDRLITHLVDIWTSSGTIVQRLADLADVESSAFGDKLEPELLFRGNTLLSRSLDKFQRLYCSGWLDVSVGSIVRRIVEERIWLEADEEASHRGMFSSDARPGTASGQAAGGESISTSMSRSSTHSSEGGPADASRGGALEQLKRLCVEVWESIYRNRHACPHDLRRALNHIRTTVNARFNGVKQPGPGFQGVGAFVFLRLICPAITTPHLYGLTAVAPDIRSAKTLMLIAKVFLALANKRPAFDKDKEPWLVQVNDFLRTQGAAFDDYITAVSTRPPEEMQSKSMPLGDENDYSLQRAVQRHMPKLPPLHRESIPTPTYLLDRPLALASLVSYVVRSAQLVRSDEETRSARSAATSQSEEVLADAPPQSAEAGAAAEADALANFVDLCCDIEEETGAEIDLAGFDPAPLPLPRGHLPGMDPRLATSASISTGRVTPVNGASGSGHNELRSSPGIITGSRSQTGSYQEPDASTVSFDRQGSAGRSRRATVSSRIPTKQAPPPFIEASPAPDITPRMPSVESMQASGDGGFSSTNLSLNLDEQSDDELRAAYQSFAASSSPAHRVPRSPVRVSPGNSGVVGRSADSVLRPMGRRHSSDTSRLTHSSRTTRGDRSSPAPVFEAGSGHVSRRSISSRTTAAHAGFASSDEESAAQHSVLSGTVTSGNSAKRTRKSWWRRAAGA</sequence>
<feature type="compositionally biased region" description="Low complexity" evidence="2">
    <location>
        <begin position="992"/>
        <end position="1016"/>
    </location>
</feature>
<feature type="compositionally biased region" description="Low complexity" evidence="2">
    <location>
        <begin position="1239"/>
        <end position="1248"/>
    </location>
</feature>
<dbReference type="Proteomes" id="UP000245946">
    <property type="component" value="Unassembled WGS sequence"/>
</dbReference>
<dbReference type="SUPFAM" id="SSF48350">
    <property type="entry name" value="GTPase activation domain, GAP"/>
    <property type="match status" value="1"/>
</dbReference>
<dbReference type="InterPro" id="IPR008936">
    <property type="entry name" value="Rho_GTPase_activation_prot"/>
</dbReference>
<feature type="compositionally biased region" description="Polar residues" evidence="2">
    <location>
        <begin position="1161"/>
        <end position="1178"/>
    </location>
</feature>
<feature type="compositionally biased region" description="Low complexity" evidence="2">
    <location>
        <begin position="455"/>
        <end position="472"/>
    </location>
</feature>
<dbReference type="PROSITE" id="PS50004">
    <property type="entry name" value="C2"/>
    <property type="match status" value="1"/>
</dbReference>
<feature type="region of interest" description="Disordered" evidence="2">
    <location>
        <begin position="15"/>
        <end position="57"/>
    </location>
</feature>
<feature type="domain" description="C2" evidence="3">
    <location>
        <begin position="456"/>
        <end position="571"/>
    </location>
</feature>
<feature type="compositionally biased region" description="Low complexity" evidence="2">
    <location>
        <begin position="17"/>
        <end position="57"/>
    </location>
</feature>
<organism evidence="5 6">
    <name type="scientific">Tilletiopsis washingtonensis</name>
    <dbReference type="NCBI Taxonomy" id="58919"/>
    <lineage>
        <taxon>Eukaryota</taxon>
        <taxon>Fungi</taxon>
        <taxon>Dikarya</taxon>
        <taxon>Basidiomycota</taxon>
        <taxon>Ustilaginomycotina</taxon>
        <taxon>Exobasidiomycetes</taxon>
        <taxon>Entylomatales</taxon>
        <taxon>Entylomatales incertae sedis</taxon>
        <taxon>Tilletiopsis</taxon>
    </lineage>
</organism>
<dbReference type="GeneID" id="37269077"/>
<feature type="compositionally biased region" description="Polar residues" evidence="2">
    <location>
        <begin position="473"/>
        <end position="484"/>
    </location>
</feature>
<feature type="region of interest" description="Disordered" evidence="2">
    <location>
        <begin position="735"/>
        <end position="777"/>
    </location>
</feature>
<dbReference type="STRING" id="58919.A0A316ZF29"/>
<dbReference type="Gene3D" id="2.60.40.150">
    <property type="entry name" value="C2 domain"/>
    <property type="match status" value="1"/>
</dbReference>
<feature type="region of interest" description="Disordered" evidence="2">
    <location>
        <begin position="1196"/>
        <end position="1321"/>
    </location>
</feature>
<dbReference type="SMART" id="SM00323">
    <property type="entry name" value="RasGAP"/>
    <property type="match status" value="1"/>
</dbReference>
<dbReference type="SUPFAM" id="SSF49562">
    <property type="entry name" value="C2 domain (Calcium/lipid-binding domain, CaLB)"/>
    <property type="match status" value="1"/>
</dbReference>
<feature type="compositionally biased region" description="Low complexity" evidence="2">
    <location>
        <begin position="752"/>
        <end position="771"/>
    </location>
</feature>
<feature type="region of interest" description="Disordered" evidence="2">
    <location>
        <begin position="91"/>
        <end position="114"/>
    </location>
</feature>
<feature type="compositionally biased region" description="Polar residues" evidence="2">
    <location>
        <begin position="1292"/>
        <end position="1307"/>
    </location>
</feature>
<keyword evidence="1" id="KW-0343">GTPase activation</keyword>
<dbReference type="InterPro" id="IPR001936">
    <property type="entry name" value="RasGAP_dom"/>
</dbReference>
<feature type="region of interest" description="Disordered" evidence="2">
    <location>
        <begin position="1071"/>
        <end position="1178"/>
    </location>
</feature>
<dbReference type="PROSITE" id="PS50018">
    <property type="entry name" value="RAS_GTPASE_ACTIV_2"/>
    <property type="match status" value="1"/>
</dbReference>
<dbReference type="Pfam" id="PF00616">
    <property type="entry name" value="RasGAP"/>
    <property type="match status" value="1"/>
</dbReference>
<dbReference type="InterPro" id="IPR000008">
    <property type="entry name" value="C2_dom"/>
</dbReference>
<evidence type="ECO:0000256" key="1">
    <source>
        <dbReference type="ARBA" id="ARBA00022468"/>
    </source>
</evidence>
<feature type="compositionally biased region" description="Polar residues" evidence="2">
    <location>
        <begin position="1099"/>
        <end position="1119"/>
    </location>
</feature>
<protein>
    <submittedName>
        <fullName evidence="5">Uncharacterized protein</fullName>
    </submittedName>
</protein>
<dbReference type="Gene3D" id="1.10.506.10">
    <property type="entry name" value="GTPase Activation - p120gap, domain 1"/>
    <property type="match status" value="1"/>
</dbReference>
<dbReference type="GO" id="GO:0005096">
    <property type="term" value="F:GTPase activator activity"/>
    <property type="evidence" value="ECO:0007669"/>
    <property type="project" value="UniProtKB-KW"/>
</dbReference>
<dbReference type="PANTHER" id="PTHR10194">
    <property type="entry name" value="RAS GTPASE-ACTIVATING PROTEINS"/>
    <property type="match status" value="1"/>
</dbReference>
<keyword evidence="6" id="KW-1185">Reference proteome</keyword>
<proteinExistence type="predicted"/>
<evidence type="ECO:0000259" key="4">
    <source>
        <dbReference type="PROSITE" id="PS50018"/>
    </source>
</evidence>
<feature type="region of interest" description="Disordered" evidence="2">
    <location>
        <begin position="327"/>
        <end position="386"/>
    </location>
</feature>
<dbReference type="RefSeq" id="XP_025600629.1">
    <property type="nucleotide sequence ID" value="XM_025741533.1"/>
</dbReference>
<evidence type="ECO:0000256" key="2">
    <source>
        <dbReference type="SAM" id="MobiDB-lite"/>
    </source>
</evidence>
<evidence type="ECO:0000313" key="6">
    <source>
        <dbReference type="Proteomes" id="UP000245946"/>
    </source>
</evidence>
<gene>
    <name evidence="5" type="ORF">FA09DRAFT_327804</name>
</gene>
<feature type="region of interest" description="Disordered" evidence="2">
    <location>
        <begin position="984"/>
        <end position="1016"/>
    </location>
</feature>
<dbReference type="InterPro" id="IPR039360">
    <property type="entry name" value="Ras_GTPase"/>
</dbReference>
<reference evidence="5 6" key="1">
    <citation type="journal article" date="2018" name="Mol. Biol. Evol.">
        <title>Broad Genomic Sampling Reveals a Smut Pathogenic Ancestry of the Fungal Clade Ustilaginomycotina.</title>
        <authorList>
            <person name="Kijpornyongpan T."/>
            <person name="Mondo S.J."/>
            <person name="Barry K."/>
            <person name="Sandor L."/>
            <person name="Lee J."/>
            <person name="Lipzen A."/>
            <person name="Pangilinan J."/>
            <person name="LaButti K."/>
            <person name="Hainaut M."/>
            <person name="Henrissat B."/>
            <person name="Grigoriev I.V."/>
            <person name="Spatafora J.W."/>
            <person name="Aime M.C."/>
        </authorList>
    </citation>
    <scope>NUCLEOTIDE SEQUENCE [LARGE SCALE GENOMIC DNA]</scope>
    <source>
        <strain evidence="5 6">MCA 4186</strain>
    </source>
</reference>
<feature type="compositionally biased region" description="Polar residues" evidence="2">
    <location>
        <begin position="1071"/>
        <end position="1086"/>
    </location>
</feature>